<evidence type="ECO:0000256" key="1">
    <source>
        <dbReference type="SAM" id="Phobius"/>
    </source>
</evidence>
<dbReference type="VEuPathDB" id="AmoebaDB:DDB_G0284193"/>
<gene>
    <name evidence="2" type="ORF">DDB_G0284193</name>
</gene>
<dbReference type="dictyBase" id="DDB_G0284193"/>
<dbReference type="EMBL" id="AAFI02000064">
    <property type="protein sequence ID" value="EAL65285.1"/>
    <property type="molecule type" value="Genomic_DNA"/>
</dbReference>
<feature type="transmembrane region" description="Helical" evidence="1">
    <location>
        <begin position="90"/>
        <end position="112"/>
    </location>
</feature>
<keyword evidence="3" id="KW-1185">Reference proteome</keyword>
<dbReference type="GeneID" id="8624465"/>
<dbReference type="PaxDb" id="44689-DDB0185886"/>
<name>Q54Q09_DICDI</name>
<evidence type="ECO:0000313" key="3">
    <source>
        <dbReference type="Proteomes" id="UP000002195"/>
    </source>
</evidence>
<keyword evidence="1" id="KW-0812">Transmembrane</keyword>
<protein>
    <submittedName>
        <fullName evidence="2">Uncharacterized protein</fullName>
    </submittedName>
</protein>
<dbReference type="KEGG" id="ddi:DDB_G0284193"/>
<dbReference type="RefSeq" id="XP_638636.1">
    <property type="nucleotide sequence ID" value="XM_633544.1"/>
</dbReference>
<dbReference type="HOGENOM" id="CLU_864429_0_0_1"/>
<proteinExistence type="predicted"/>
<organism evidence="2 3">
    <name type="scientific">Dictyostelium discoideum</name>
    <name type="common">Social amoeba</name>
    <dbReference type="NCBI Taxonomy" id="44689"/>
    <lineage>
        <taxon>Eukaryota</taxon>
        <taxon>Amoebozoa</taxon>
        <taxon>Evosea</taxon>
        <taxon>Eumycetozoa</taxon>
        <taxon>Dictyostelia</taxon>
        <taxon>Dictyosteliales</taxon>
        <taxon>Dictyosteliaceae</taxon>
        <taxon>Dictyostelium</taxon>
    </lineage>
</organism>
<keyword evidence="1" id="KW-0472">Membrane</keyword>
<reference evidence="2 3" key="1">
    <citation type="journal article" date="2005" name="Nature">
        <title>The genome of the social amoeba Dictyostelium discoideum.</title>
        <authorList>
            <consortium name="The Dictyostelium discoideum Sequencing Consortium"/>
            <person name="Eichinger L."/>
            <person name="Pachebat J.A."/>
            <person name="Glockner G."/>
            <person name="Rajandream M.A."/>
            <person name="Sucgang R."/>
            <person name="Berriman M."/>
            <person name="Song J."/>
            <person name="Olsen R."/>
            <person name="Szafranski K."/>
            <person name="Xu Q."/>
            <person name="Tunggal B."/>
            <person name="Kummerfeld S."/>
            <person name="Madera M."/>
            <person name="Konfortov B.A."/>
            <person name="Rivero F."/>
            <person name="Bankier A.T."/>
            <person name="Lehmann R."/>
            <person name="Hamlin N."/>
            <person name="Davies R."/>
            <person name="Gaudet P."/>
            <person name="Fey P."/>
            <person name="Pilcher K."/>
            <person name="Chen G."/>
            <person name="Saunders D."/>
            <person name="Sodergren E."/>
            <person name="Davis P."/>
            <person name="Kerhornou A."/>
            <person name="Nie X."/>
            <person name="Hall N."/>
            <person name="Anjard C."/>
            <person name="Hemphill L."/>
            <person name="Bason N."/>
            <person name="Farbrother P."/>
            <person name="Desany B."/>
            <person name="Just E."/>
            <person name="Morio T."/>
            <person name="Rost R."/>
            <person name="Churcher C."/>
            <person name="Cooper J."/>
            <person name="Haydock S."/>
            <person name="van Driessche N."/>
            <person name="Cronin A."/>
            <person name="Goodhead I."/>
            <person name="Muzny D."/>
            <person name="Mourier T."/>
            <person name="Pain A."/>
            <person name="Lu M."/>
            <person name="Harper D."/>
            <person name="Lindsay R."/>
            <person name="Hauser H."/>
            <person name="James K."/>
            <person name="Quiles M."/>
            <person name="Madan Babu M."/>
            <person name="Saito T."/>
            <person name="Buchrieser C."/>
            <person name="Wardroper A."/>
            <person name="Felder M."/>
            <person name="Thangavelu M."/>
            <person name="Johnson D."/>
            <person name="Knights A."/>
            <person name="Loulseged H."/>
            <person name="Mungall K."/>
            <person name="Oliver K."/>
            <person name="Price C."/>
            <person name="Quail M.A."/>
            <person name="Urushihara H."/>
            <person name="Hernandez J."/>
            <person name="Rabbinowitsch E."/>
            <person name="Steffen D."/>
            <person name="Sanders M."/>
            <person name="Ma J."/>
            <person name="Kohara Y."/>
            <person name="Sharp S."/>
            <person name="Simmonds M."/>
            <person name="Spiegler S."/>
            <person name="Tivey A."/>
            <person name="Sugano S."/>
            <person name="White B."/>
            <person name="Walker D."/>
            <person name="Woodward J."/>
            <person name="Winckler T."/>
            <person name="Tanaka Y."/>
            <person name="Shaulsky G."/>
            <person name="Schleicher M."/>
            <person name="Weinstock G."/>
            <person name="Rosenthal A."/>
            <person name="Cox E.C."/>
            <person name="Chisholm R.L."/>
            <person name="Gibbs R."/>
            <person name="Loomis W.F."/>
            <person name="Platzer M."/>
            <person name="Kay R.R."/>
            <person name="Williams J."/>
            <person name="Dear P.H."/>
            <person name="Noegel A.A."/>
            <person name="Barrell B."/>
            <person name="Kuspa A."/>
        </authorList>
    </citation>
    <scope>NUCLEOTIDE SEQUENCE [LARGE SCALE GENOMIC DNA]</scope>
    <source>
        <strain evidence="2 3">AX4</strain>
    </source>
</reference>
<sequence>MEDINTRIGNRKSKNGRNVIITRSNEGCKGLLDYDNKGLESVHKDVPFLNKLNLEGHGENAFNAWDEVKDIWQELTIKYELFRSGVELRLAMAFTMEFLSLGMGLLIGSYFFPYSSTKNDTKSSYKKSQTKDPTLSNYIELHDLGKLTPKERVVVEFRRFNTGSQMLSYKFDPAFSHKDFEYDVLLSCVEMEAVLAMTHANIQVSIGSILGHQLDEICNNYLLRETKKQQSQFIIPTLVDPMDIHLSKIKNANSEDIMKATGIQITSGVSITLLLGNGAPFLFSGDPMFGIPFYLTFFGGQEKMLANFKELNKRLDNTIKLK</sequence>
<accession>Q54Q09</accession>
<comment type="caution">
    <text evidence="2">The sequence shown here is derived from an EMBL/GenBank/DDBJ whole genome shotgun (WGS) entry which is preliminary data.</text>
</comment>
<dbReference type="AlphaFoldDB" id="Q54Q09"/>
<keyword evidence="1" id="KW-1133">Transmembrane helix</keyword>
<dbReference type="InParanoid" id="Q54Q09"/>
<dbReference type="Proteomes" id="UP000002195">
    <property type="component" value="Unassembled WGS sequence"/>
</dbReference>
<evidence type="ECO:0000313" key="2">
    <source>
        <dbReference type="EMBL" id="EAL65285.1"/>
    </source>
</evidence>